<name>A0A165VPP8_9AGAM</name>
<keyword evidence="1" id="KW-0812">Transmembrane</keyword>
<dbReference type="InParanoid" id="A0A165VPP8"/>
<dbReference type="AlphaFoldDB" id="A0A165VPP8"/>
<keyword evidence="1" id="KW-0472">Membrane</keyword>
<dbReference type="PROSITE" id="PS51257">
    <property type="entry name" value="PROKAR_LIPOPROTEIN"/>
    <property type="match status" value="1"/>
</dbReference>
<keyword evidence="3" id="KW-1185">Reference proteome</keyword>
<feature type="transmembrane region" description="Helical" evidence="1">
    <location>
        <begin position="15"/>
        <end position="35"/>
    </location>
</feature>
<reference evidence="2 3" key="1">
    <citation type="journal article" date="2016" name="Mol. Biol. Evol.">
        <title>Comparative Genomics of Early-Diverging Mushroom-Forming Fungi Provides Insights into the Origins of Lignocellulose Decay Capabilities.</title>
        <authorList>
            <person name="Nagy L.G."/>
            <person name="Riley R."/>
            <person name="Tritt A."/>
            <person name="Adam C."/>
            <person name="Daum C."/>
            <person name="Floudas D."/>
            <person name="Sun H."/>
            <person name="Yadav J.S."/>
            <person name="Pangilinan J."/>
            <person name="Larsson K.H."/>
            <person name="Matsuura K."/>
            <person name="Barry K."/>
            <person name="Labutti K."/>
            <person name="Kuo R."/>
            <person name="Ohm R.A."/>
            <person name="Bhattacharya S.S."/>
            <person name="Shirouzu T."/>
            <person name="Yoshinaga Y."/>
            <person name="Martin F.M."/>
            <person name="Grigoriev I.V."/>
            <person name="Hibbett D.S."/>
        </authorList>
    </citation>
    <scope>NUCLEOTIDE SEQUENCE [LARGE SCALE GENOMIC DNA]</scope>
    <source>
        <strain evidence="2 3">HHB14362 ss-1</strain>
    </source>
</reference>
<sequence>MGPAGSKKAGLNMRGFEYVILIVPPAVLLASLSCFSKAHVAVYFEALQGGLYLTASTATIRELSIMSNP</sequence>
<evidence type="ECO:0000313" key="3">
    <source>
        <dbReference type="Proteomes" id="UP000076761"/>
    </source>
</evidence>
<accession>A0A165VPP8</accession>
<dbReference type="Proteomes" id="UP000076761">
    <property type="component" value="Unassembled WGS sequence"/>
</dbReference>
<evidence type="ECO:0000313" key="2">
    <source>
        <dbReference type="EMBL" id="KZT29994.1"/>
    </source>
</evidence>
<dbReference type="EMBL" id="KV425552">
    <property type="protein sequence ID" value="KZT29994.1"/>
    <property type="molecule type" value="Genomic_DNA"/>
</dbReference>
<evidence type="ECO:0000256" key="1">
    <source>
        <dbReference type="SAM" id="Phobius"/>
    </source>
</evidence>
<organism evidence="2 3">
    <name type="scientific">Neolentinus lepideus HHB14362 ss-1</name>
    <dbReference type="NCBI Taxonomy" id="1314782"/>
    <lineage>
        <taxon>Eukaryota</taxon>
        <taxon>Fungi</taxon>
        <taxon>Dikarya</taxon>
        <taxon>Basidiomycota</taxon>
        <taxon>Agaricomycotina</taxon>
        <taxon>Agaricomycetes</taxon>
        <taxon>Gloeophyllales</taxon>
        <taxon>Gloeophyllaceae</taxon>
        <taxon>Neolentinus</taxon>
    </lineage>
</organism>
<gene>
    <name evidence="2" type="ORF">NEOLEDRAFT_297576</name>
</gene>
<proteinExistence type="predicted"/>
<keyword evidence="1" id="KW-1133">Transmembrane helix</keyword>
<protein>
    <submittedName>
        <fullName evidence="2">Uncharacterized protein</fullName>
    </submittedName>
</protein>